<organism evidence="2 3">
    <name type="scientific">Candidatus Thiodubiliella endoseptemdiera</name>
    <dbReference type="NCBI Taxonomy" id="2738886"/>
    <lineage>
        <taxon>Bacteria</taxon>
        <taxon>Pseudomonadati</taxon>
        <taxon>Pseudomonadota</taxon>
        <taxon>Gammaproteobacteria</taxon>
        <taxon>Candidatus Pseudothioglobaceae</taxon>
        <taxon>Candidatus Thiodubiliella</taxon>
    </lineage>
</organism>
<dbReference type="PANTHER" id="PTHR30336">
    <property type="entry name" value="INNER MEMBRANE PROTEIN, PROBABLE PERMEASE"/>
    <property type="match status" value="1"/>
</dbReference>
<protein>
    <submittedName>
        <fullName evidence="2">YdcF family protein</fullName>
    </submittedName>
</protein>
<gene>
    <name evidence="2" type="ORF">H0A76_12945</name>
</gene>
<dbReference type="InterPro" id="IPR003848">
    <property type="entry name" value="DUF218"/>
</dbReference>
<comment type="caution">
    <text evidence="2">The sequence shown here is derived from an EMBL/GenBank/DDBJ whole genome shotgun (WGS) entry which is preliminary data.</text>
</comment>
<name>A0A853F957_9GAMM</name>
<dbReference type="Gene3D" id="3.40.50.620">
    <property type="entry name" value="HUPs"/>
    <property type="match status" value="1"/>
</dbReference>
<dbReference type="InterPro" id="IPR014729">
    <property type="entry name" value="Rossmann-like_a/b/a_fold"/>
</dbReference>
<evidence type="ECO:0000313" key="3">
    <source>
        <dbReference type="Proteomes" id="UP000568751"/>
    </source>
</evidence>
<evidence type="ECO:0000313" key="2">
    <source>
        <dbReference type="EMBL" id="NYT28670.1"/>
    </source>
</evidence>
<dbReference type="AlphaFoldDB" id="A0A853F957"/>
<sequence length="192" mass="21817">MDYSAIIVLGNLMNKEGELNNESSARMNLAIEAFHENQVPYIVTCGWAYRTDSPVAIANAMRNYAIRMGNINPESIMTEIKSRDTVGDAIFTKKNMALKRGWNNILVVTSDYHISRTQIIFNYIYGNHFNIEAKGAITTTTNEQLKNENSSLMAFYDTFEGIEAGDDALIHQRLYEKHPFYNGVVYPKISKE</sequence>
<dbReference type="InterPro" id="IPR051599">
    <property type="entry name" value="Cell_Envelope_Assoc"/>
</dbReference>
<reference evidence="2 3" key="1">
    <citation type="submission" date="2020-05" db="EMBL/GenBank/DDBJ databases">
        <title>Horizontal transmission and recombination maintain forever young bacterial symbiont genomes.</title>
        <authorList>
            <person name="Russell S.L."/>
            <person name="Pepper-Tunick E."/>
            <person name="Svedberg J."/>
            <person name="Byrne A."/>
            <person name="Ruelas Castillo J."/>
            <person name="Vollmers C."/>
            <person name="Beinart R.A."/>
            <person name="Corbett-Detig R."/>
        </authorList>
    </citation>
    <scope>NUCLEOTIDE SEQUENCE [LARGE SCALE GENOMIC DNA]</scope>
    <source>
        <strain evidence="2">455</strain>
    </source>
</reference>
<dbReference type="PANTHER" id="PTHR30336:SF20">
    <property type="entry name" value="DUF218 DOMAIN-CONTAINING PROTEIN"/>
    <property type="match status" value="1"/>
</dbReference>
<dbReference type="Proteomes" id="UP000568751">
    <property type="component" value="Unassembled WGS sequence"/>
</dbReference>
<accession>A0A853F957</accession>
<dbReference type="EMBL" id="JACCHT010000012">
    <property type="protein sequence ID" value="NYT28670.1"/>
    <property type="molecule type" value="Genomic_DNA"/>
</dbReference>
<evidence type="ECO:0000259" key="1">
    <source>
        <dbReference type="Pfam" id="PF02698"/>
    </source>
</evidence>
<proteinExistence type="predicted"/>
<dbReference type="Pfam" id="PF02698">
    <property type="entry name" value="DUF218"/>
    <property type="match status" value="1"/>
</dbReference>
<dbReference type="CDD" id="cd06259">
    <property type="entry name" value="YdcF-like"/>
    <property type="match status" value="1"/>
</dbReference>
<feature type="domain" description="DUF218" evidence="1">
    <location>
        <begin position="5"/>
        <end position="124"/>
    </location>
</feature>
<dbReference type="GO" id="GO:0005886">
    <property type="term" value="C:plasma membrane"/>
    <property type="evidence" value="ECO:0007669"/>
    <property type="project" value="TreeGrafter"/>
</dbReference>